<evidence type="ECO:0000313" key="1">
    <source>
        <dbReference type="EMBL" id="PYB73215.1"/>
    </source>
</evidence>
<dbReference type="RefSeq" id="WP_110791860.1">
    <property type="nucleotide sequence ID" value="NZ_QJRY01000004.1"/>
</dbReference>
<name>A0ABX5NQT1_9HYPH</name>
<protein>
    <submittedName>
        <fullName evidence="1">Uncharacterized protein</fullName>
    </submittedName>
</protein>
<dbReference type="EMBL" id="QJRY01000004">
    <property type="protein sequence ID" value="PYB73215.1"/>
    <property type="molecule type" value="Genomic_DNA"/>
</dbReference>
<proteinExistence type="predicted"/>
<reference evidence="1 2" key="1">
    <citation type="submission" date="2018-06" db="EMBL/GenBank/DDBJ databases">
        <title>Rhizobium wuzhouense sp. nov., isolated from roots of Oryza officinalis.</title>
        <authorList>
            <person name="Yuan T."/>
        </authorList>
    </citation>
    <scope>NUCLEOTIDE SEQUENCE [LARGE SCALE GENOMIC DNA]</scope>
    <source>
        <strain evidence="1 2">W44</strain>
    </source>
</reference>
<keyword evidence="2" id="KW-1185">Reference proteome</keyword>
<accession>A0ABX5NQT1</accession>
<comment type="caution">
    <text evidence="1">The sequence shown here is derived from an EMBL/GenBank/DDBJ whole genome shotgun (WGS) entry which is preliminary data.</text>
</comment>
<gene>
    <name evidence="1" type="ORF">DMY87_12945</name>
</gene>
<organism evidence="1 2">
    <name type="scientific">Rhizobium wuzhouense</name>
    <dbReference type="NCBI Taxonomy" id="1986026"/>
    <lineage>
        <taxon>Bacteria</taxon>
        <taxon>Pseudomonadati</taxon>
        <taxon>Pseudomonadota</taxon>
        <taxon>Alphaproteobacteria</taxon>
        <taxon>Hyphomicrobiales</taxon>
        <taxon>Rhizobiaceae</taxon>
        <taxon>Rhizobium/Agrobacterium group</taxon>
        <taxon>Rhizobium</taxon>
    </lineage>
</organism>
<dbReference type="Proteomes" id="UP000247536">
    <property type="component" value="Unassembled WGS sequence"/>
</dbReference>
<evidence type="ECO:0000313" key="2">
    <source>
        <dbReference type="Proteomes" id="UP000247536"/>
    </source>
</evidence>
<sequence length="418" mass="45614">MQQVSKYMVLATDVAHIVLFHPDDLGHAEHWPIAWYAETFIYPVESAAGRLIAWCTGSDGVFKLRLTTGDLSERERAFSGPSFVFPYRVRHGRVFVDNSDGLPGVEKMTDPSASPELWFDLADGDYAVTVTAVEWEAEPSARDEGHETLPNYVVAFAPLDGRSIKPARRPPDLIGSRDALARDEPFGSRPYPPDPVDFTRLYPAFAAADVAPVGRAFESRGEAPVEAAVPPGGDDFAVFDIRFVIAADLVPGAPAVLASCHGVRGRPQDEKVFSFKSEHVVAIVSVEGFCRNGDFSKPERHWIFGRRREPLPTDALATVKIAPRAFAEDGPARVDLVALKAQILADLEGGGVLGTRLGGVAGYEALRLAATEEADLLADWLLDHLPLSGRDRLAISLLPINDRFAALEQSYRAFRDDV</sequence>